<evidence type="ECO:0000256" key="1">
    <source>
        <dbReference type="SAM" id="MobiDB-lite"/>
    </source>
</evidence>
<sequence>MCEISRSQTKLVKTNEDVKSKTDRKFTFKTFSSVMDFDKLDSDIENFNIDECFSNHHQLKSKNVKLGGNTQKKSSLDKSSSGNENKVMSDNQIEHARLDKNDKPKNKCFKTNFPSLNLDLDDFDFS</sequence>
<dbReference type="AlphaFoldDB" id="A0A834IB01"/>
<name>A0A834IB01_RHYFE</name>
<comment type="caution">
    <text evidence="2">The sequence shown here is derived from an EMBL/GenBank/DDBJ whole genome shotgun (WGS) entry which is preliminary data.</text>
</comment>
<feature type="compositionally biased region" description="Basic and acidic residues" evidence="1">
    <location>
        <begin position="92"/>
        <end position="105"/>
    </location>
</feature>
<protein>
    <submittedName>
        <fullName evidence="2">Uncharacterized protein</fullName>
    </submittedName>
</protein>
<reference evidence="2" key="1">
    <citation type="submission" date="2020-08" db="EMBL/GenBank/DDBJ databases">
        <title>Genome sequencing and assembly of the red palm weevil Rhynchophorus ferrugineus.</title>
        <authorList>
            <person name="Dias G.B."/>
            <person name="Bergman C.M."/>
            <person name="Manee M."/>
        </authorList>
    </citation>
    <scope>NUCLEOTIDE SEQUENCE</scope>
    <source>
        <strain evidence="2">AA-2017</strain>
        <tissue evidence="2">Whole larva</tissue>
    </source>
</reference>
<accession>A0A834IB01</accession>
<dbReference type="EMBL" id="JAACXV010012626">
    <property type="protein sequence ID" value="KAF7274540.1"/>
    <property type="molecule type" value="Genomic_DNA"/>
</dbReference>
<organism evidence="2 3">
    <name type="scientific">Rhynchophorus ferrugineus</name>
    <name type="common">Red palm weevil</name>
    <name type="synonym">Curculio ferrugineus</name>
    <dbReference type="NCBI Taxonomy" id="354439"/>
    <lineage>
        <taxon>Eukaryota</taxon>
        <taxon>Metazoa</taxon>
        <taxon>Ecdysozoa</taxon>
        <taxon>Arthropoda</taxon>
        <taxon>Hexapoda</taxon>
        <taxon>Insecta</taxon>
        <taxon>Pterygota</taxon>
        <taxon>Neoptera</taxon>
        <taxon>Endopterygota</taxon>
        <taxon>Coleoptera</taxon>
        <taxon>Polyphaga</taxon>
        <taxon>Cucujiformia</taxon>
        <taxon>Curculionidae</taxon>
        <taxon>Dryophthorinae</taxon>
        <taxon>Rhynchophorus</taxon>
    </lineage>
</organism>
<proteinExistence type="predicted"/>
<feature type="compositionally biased region" description="Polar residues" evidence="1">
    <location>
        <begin position="68"/>
        <end position="91"/>
    </location>
</feature>
<dbReference type="Proteomes" id="UP000625711">
    <property type="component" value="Unassembled WGS sequence"/>
</dbReference>
<feature type="region of interest" description="Disordered" evidence="1">
    <location>
        <begin position="63"/>
        <end position="106"/>
    </location>
</feature>
<evidence type="ECO:0000313" key="3">
    <source>
        <dbReference type="Proteomes" id="UP000625711"/>
    </source>
</evidence>
<gene>
    <name evidence="2" type="ORF">GWI33_012810</name>
</gene>
<evidence type="ECO:0000313" key="2">
    <source>
        <dbReference type="EMBL" id="KAF7274540.1"/>
    </source>
</evidence>
<keyword evidence="3" id="KW-1185">Reference proteome</keyword>